<reference evidence="4 5" key="1">
    <citation type="submission" date="2016-04" db="EMBL/GenBank/DDBJ databases">
        <title>Reclassification of Paraburkholderia panaciterrae (Farh et al. 2015) Dobritsa &amp; Samadpour 2016 as a later homotypic synonym of Paraburkholderia ginsengiterrae (Farh et al. 2015) Dobritsa &amp; Samadpour 2016.</title>
        <authorList>
            <person name="Dobritsa A.P."/>
            <person name="Kutumbaka K."/>
            <person name="Samadpour M."/>
        </authorList>
    </citation>
    <scope>NUCLEOTIDE SEQUENCE [LARGE SCALE GENOMIC DNA]</scope>
    <source>
        <strain evidence="3 5">DCY85</strain>
        <strain evidence="2 4">DCY85-1</strain>
    </source>
</reference>
<keyword evidence="4" id="KW-1185">Reference proteome</keyword>
<accession>A0A1A9NCV7</accession>
<feature type="transmembrane region" description="Helical" evidence="1">
    <location>
        <begin position="12"/>
        <end position="32"/>
    </location>
</feature>
<keyword evidence="1" id="KW-0812">Transmembrane</keyword>
<dbReference type="OrthoDB" id="9981968at2"/>
<feature type="transmembrane region" description="Helical" evidence="1">
    <location>
        <begin position="38"/>
        <end position="60"/>
    </location>
</feature>
<dbReference type="Proteomes" id="UP000078116">
    <property type="component" value="Unassembled WGS sequence"/>
</dbReference>
<protein>
    <submittedName>
        <fullName evidence="3">Uncharacterized protein</fullName>
    </submittedName>
</protein>
<dbReference type="EMBL" id="LXKA01000109">
    <property type="protein sequence ID" value="OAJ64423.1"/>
    <property type="molecule type" value="Genomic_DNA"/>
</dbReference>
<evidence type="ECO:0000313" key="4">
    <source>
        <dbReference type="Proteomes" id="UP000077961"/>
    </source>
</evidence>
<evidence type="ECO:0000313" key="3">
    <source>
        <dbReference type="EMBL" id="OAJ64423.1"/>
    </source>
</evidence>
<comment type="caution">
    <text evidence="3">The sequence shown here is derived from an EMBL/GenBank/DDBJ whole genome shotgun (WGS) entry which is preliminary data.</text>
</comment>
<keyword evidence="1" id="KW-0472">Membrane</keyword>
<gene>
    <name evidence="2" type="ORF">A6V36_20540</name>
    <name evidence="3" type="ORF">A6V37_19565</name>
</gene>
<keyword evidence="1" id="KW-1133">Transmembrane helix</keyword>
<dbReference type="Proteomes" id="UP000077961">
    <property type="component" value="Unassembled WGS sequence"/>
</dbReference>
<evidence type="ECO:0000313" key="5">
    <source>
        <dbReference type="Proteomes" id="UP000078116"/>
    </source>
</evidence>
<evidence type="ECO:0000313" key="2">
    <source>
        <dbReference type="EMBL" id="OAJ62762.1"/>
    </source>
</evidence>
<name>A0A1A9NCV7_9BURK</name>
<organism evidence="3 5">
    <name type="scientific">Paraburkholderia ginsengiterrae</name>
    <dbReference type="NCBI Taxonomy" id="1462993"/>
    <lineage>
        <taxon>Bacteria</taxon>
        <taxon>Pseudomonadati</taxon>
        <taxon>Pseudomonadota</taxon>
        <taxon>Betaproteobacteria</taxon>
        <taxon>Burkholderiales</taxon>
        <taxon>Burkholderiaceae</taxon>
        <taxon>Paraburkholderia</taxon>
    </lineage>
</organism>
<dbReference type="AlphaFoldDB" id="A0A1A9NCV7"/>
<dbReference type="EMBL" id="LXJZ01000040">
    <property type="protein sequence ID" value="OAJ62762.1"/>
    <property type="molecule type" value="Genomic_DNA"/>
</dbReference>
<proteinExistence type="predicted"/>
<dbReference type="RefSeq" id="WP_064265600.1">
    <property type="nucleotide sequence ID" value="NZ_LXJZ01000040.1"/>
</dbReference>
<sequence length="210" mass="22624">MTRENATEEFMRIRATISAAALLLGVGLAIKFLVAAEYVGAAAILLCGILVGAAVMLGFIDSLRSPWWDAGAALCTGLSIVAVFFETPGADIERQKVQLEIWHQTMNIEFGLFGQFKGSPAFNTAARSAFRTCALQGTDDMMATTVAAEKAIQLGPTSSLVDASVQSVSTDKSSPDCLSLFKVMYRENPSPFSTIVSEHGQWLRQHEVIE</sequence>
<evidence type="ECO:0000256" key="1">
    <source>
        <dbReference type="SAM" id="Phobius"/>
    </source>
</evidence>